<keyword evidence="5" id="KW-1185">Reference proteome</keyword>
<keyword evidence="1" id="KW-0677">Repeat</keyword>
<dbReference type="OrthoDB" id="4837942at2759"/>
<name>A0A8K0XAU4_9PEZI</name>
<dbReference type="SUPFAM" id="SSF48403">
    <property type="entry name" value="Ankyrin repeat"/>
    <property type="match status" value="1"/>
</dbReference>
<evidence type="ECO:0000256" key="1">
    <source>
        <dbReference type="ARBA" id="ARBA00022737"/>
    </source>
</evidence>
<dbReference type="SMART" id="SM00248">
    <property type="entry name" value="ANK"/>
    <property type="match status" value="1"/>
</dbReference>
<reference evidence="4" key="1">
    <citation type="journal article" date="2021" name="Nat. Commun.">
        <title>Genetic determinants of endophytism in the Arabidopsis root mycobiome.</title>
        <authorList>
            <person name="Mesny F."/>
            <person name="Miyauchi S."/>
            <person name="Thiergart T."/>
            <person name="Pickel B."/>
            <person name="Atanasova L."/>
            <person name="Karlsson M."/>
            <person name="Huettel B."/>
            <person name="Barry K.W."/>
            <person name="Haridas S."/>
            <person name="Chen C."/>
            <person name="Bauer D."/>
            <person name="Andreopoulos W."/>
            <person name="Pangilinan J."/>
            <person name="LaButti K."/>
            <person name="Riley R."/>
            <person name="Lipzen A."/>
            <person name="Clum A."/>
            <person name="Drula E."/>
            <person name="Henrissat B."/>
            <person name="Kohler A."/>
            <person name="Grigoriev I.V."/>
            <person name="Martin F.M."/>
            <person name="Hacquard S."/>
        </authorList>
    </citation>
    <scope>NUCLEOTIDE SEQUENCE</scope>
    <source>
        <strain evidence="4">MPI-CAGE-AT-0016</strain>
    </source>
</reference>
<keyword evidence="2 3" id="KW-0040">ANK repeat</keyword>
<organism evidence="4 5">
    <name type="scientific">Plectosphaerella cucumerina</name>
    <dbReference type="NCBI Taxonomy" id="40658"/>
    <lineage>
        <taxon>Eukaryota</taxon>
        <taxon>Fungi</taxon>
        <taxon>Dikarya</taxon>
        <taxon>Ascomycota</taxon>
        <taxon>Pezizomycotina</taxon>
        <taxon>Sordariomycetes</taxon>
        <taxon>Hypocreomycetidae</taxon>
        <taxon>Glomerellales</taxon>
        <taxon>Plectosphaerellaceae</taxon>
        <taxon>Plectosphaerella</taxon>
    </lineage>
</organism>
<dbReference type="PROSITE" id="PS50088">
    <property type="entry name" value="ANK_REPEAT"/>
    <property type="match status" value="1"/>
</dbReference>
<accession>A0A8K0XAU4</accession>
<dbReference type="Proteomes" id="UP000813385">
    <property type="component" value="Unassembled WGS sequence"/>
</dbReference>
<dbReference type="PANTHER" id="PTHR24188:SF29">
    <property type="entry name" value="GH09064P"/>
    <property type="match status" value="1"/>
</dbReference>
<gene>
    <name evidence="4" type="ORF">B0T11DRAFT_220574</name>
</gene>
<dbReference type="PANTHER" id="PTHR24188">
    <property type="entry name" value="ANKYRIN REPEAT PROTEIN"/>
    <property type="match status" value="1"/>
</dbReference>
<evidence type="ECO:0008006" key="6">
    <source>
        <dbReference type="Google" id="ProtNLM"/>
    </source>
</evidence>
<comment type="caution">
    <text evidence="4">The sequence shown here is derived from an EMBL/GenBank/DDBJ whole genome shotgun (WGS) entry which is preliminary data.</text>
</comment>
<dbReference type="InterPro" id="IPR002110">
    <property type="entry name" value="Ankyrin_rpt"/>
</dbReference>
<dbReference type="InterPro" id="IPR036770">
    <property type="entry name" value="Ankyrin_rpt-contain_sf"/>
</dbReference>
<evidence type="ECO:0000256" key="2">
    <source>
        <dbReference type="ARBA" id="ARBA00023043"/>
    </source>
</evidence>
<proteinExistence type="predicted"/>
<dbReference type="Pfam" id="PF13637">
    <property type="entry name" value="Ank_4"/>
    <property type="match status" value="1"/>
</dbReference>
<feature type="non-terminal residue" evidence="4">
    <location>
        <position position="1"/>
    </location>
</feature>
<dbReference type="Gene3D" id="1.25.40.20">
    <property type="entry name" value="Ankyrin repeat-containing domain"/>
    <property type="match status" value="1"/>
</dbReference>
<evidence type="ECO:0000313" key="4">
    <source>
        <dbReference type="EMBL" id="KAH7377240.1"/>
    </source>
</evidence>
<dbReference type="PROSITE" id="PS50297">
    <property type="entry name" value="ANK_REP_REGION"/>
    <property type="match status" value="1"/>
</dbReference>
<evidence type="ECO:0000256" key="3">
    <source>
        <dbReference type="PROSITE-ProRule" id="PRU00023"/>
    </source>
</evidence>
<protein>
    <recommendedName>
        <fullName evidence="6">Ankyrin repeat protein</fullName>
    </recommendedName>
</protein>
<sequence>NDGWTPVKAAADKGHLNVVKFLVENGADITVASNNGWTPLLISSKNGTPLS</sequence>
<evidence type="ECO:0000313" key="5">
    <source>
        <dbReference type="Proteomes" id="UP000813385"/>
    </source>
</evidence>
<dbReference type="EMBL" id="JAGPXD010000001">
    <property type="protein sequence ID" value="KAH7377240.1"/>
    <property type="molecule type" value="Genomic_DNA"/>
</dbReference>
<dbReference type="AlphaFoldDB" id="A0A8K0XAU4"/>
<feature type="repeat" description="ANK" evidence="3">
    <location>
        <begin position="2"/>
        <end position="34"/>
    </location>
</feature>